<evidence type="ECO:0000313" key="2">
    <source>
        <dbReference type="Proteomes" id="UP000435649"/>
    </source>
</evidence>
<protein>
    <submittedName>
        <fullName evidence="1">Uncharacterized protein</fullName>
    </submittedName>
</protein>
<organism evidence="1 2">
    <name type="scientific">Victivallis lenta</name>
    <dbReference type="NCBI Taxonomy" id="2606640"/>
    <lineage>
        <taxon>Bacteria</taxon>
        <taxon>Pseudomonadati</taxon>
        <taxon>Lentisphaerota</taxon>
        <taxon>Lentisphaeria</taxon>
        <taxon>Victivallales</taxon>
        <taxon>Victivallaceae</taxon>
        <taxon>Victivallis</taxon>
    </lineage>
</organism>
<evidence type="ECO:0000313" key="1">
    <source>
        <dbReference type="EMBL" id="MST97346.1"/>
    </source>
</evidence>
<gene>
    <name evidence="1" type="ORF">FYJ85_09860</name>
</gene>
<sequence length="243" mass="27287">MLLADTEFVTWVDSDGFFTGNVSEKLVPLSPGEIHIRMRGEAENALAFASHRFGGDGRAIPAEVLEAWRKDVPGAGEAAPGIPRCCSDCLLSLHRSHRSLLEAWRDQMARVLPSGNVGVVDRRLPFYHQLDESVLNSLLCFLPGAPRVSDEYRLDREPEALFVHFVCHPKPWVGWTPSSLPKFGRYLDVVDYAVEAGLELPGPLPFSLRRENRAWCSLLAGPVLYRHKFKRLLRRMKTQGSGR</sequence>
<dbReference type="Proteomes" id="UP000435649">
    <property type="component" value="Unassembled WGS sequence"/>
</dbReference>
<proteinExistence type="predicted"/>
<comment type="caution">
    <text evidence="1">The sequence shown here is derived from an EMBL/GenBank/DDBJ whole genome shotgun (WGS) entry which is preliminary data.</text>
</comment>
<dbReference type="EMBL" id="VUNS01000009">
    <property type="protein sequence ID" value="MST97346.1"/>
    <property type="molecule type" value="Genomic_DNA"/>
</dbReference>
<accession>A0A844G1V8</accession>
<reference evidence="1 2" key="1">
    <citation type="submission" date="2019-08" db="EMBL/GenBank/DDBJ databases">
        <title>In-depth cultivation of the pig gut microbiome towards novel bacterial diversity and tailored functional studies.</title>
        <authorList>
            <person name="Wylensek D."/>
            <person name="Hitch T.C.A."/>
            <person name="Clavel T."/>
        </authorList>
    </citation>
    <scope>NUCLEOTIDE SEQUENCE [LARGE SCALE GENOMIC DNA]</scope>
    <source>
        <strain evidence="1 2">BBE-744-WT-12</strain>
    </source>
</reference>
<keyword evidence="2" id="KW-1185">Reference proteome</keyword>
<name>A0A844G1V8_9BACT</name>
<dbReference type="AlphaFoldDB" id="A0A844G1V8"/>